<feature type="compositionally biased region" description="Low complexity" evidence="1">
    <location>
        <begin position="204"/>
        <end position="215"/>
    </location>
</feature>
<evidence type="ECO:0000313" key="4">
    <source>
        <dbReference type="EMBL" id="GJT62507.1"/>
    </source>
</evidence>
<reference evidence="4" key="1">
    <citation type="journal article" date="2022" name="Int. J. Mol. Sci.">
        <title>Draft Genome of Tanacetum Coccineum: Genomic Comparison of Closely Related Tanacetum-Family Plants.</title>
        <authorList>
            <person name="Yamashiro T."/>
            <person name="Shiraishi A."/>
            <person name="Nakayama K."/>
            <person name="Satake H."/>
        </authorList>
    </citation>
    <scope>NUCLEOTIDE SEQUENCE</scope>
</reference>
<gene>
    <name evidence="4" type="ORF">Tco_1006040</name>
</gene>
<keyword evidence="5" id="KW-1185">Reference proteome</keyword>
<feature type="domain" description="Reverse transcriptase Ty1/copia-type" evidence="2">
    <location>
        <begin position="922"/>
        <end position="1030"/>
    </location>
</feature>
<dbReference type="InterPro" id="IPR013103">
    <property type="entry name" value="RVT_2"/>
</dbReference>
<organism evidence="4 5">
    <name type="scientific">Tanacetum coccineum</name>
    <dbReference type="NCBI Taxonomy" id="301880"/>
    <lineage>
        <taxon>Eukaryota</taxon>
        <taxon>Viridiplantae</taxon>
        <taxon>Streptophyta</taxon>
        <taxon>Embryophyta</taxon>
        <taxon>Tracheophyta</taxon>
        <taxon>Spermatophyta</taxon>
        <taxon>Magnoliopsida</taxon>
        <taxon>eudicotyledons</taxon>
        <taxon>Gunneridae</taxon>
        <taxon>Pentapetalae</taxon>
        <taxon>asterids</taxon>
        <taxon>campanulids</taxon>
        <taxon>Asterales</taxon>
        <taxon>Asteraceae</taxon>
        <taxon>Asteroideae</taxon>
        <taxon>Anthemideae</taxon>
        <taxon>Anthemidinae</taxon>
        <taxon>Tanacetum</taxon>
    </lineage>
</organism>
<feature type="compositionally biased region" description="Polar residues" evidence="1">
    <location>
        <begin position="32"/>
        <end position="66"/>
    </location>
</feature>
<feature type="region of interest" description="Disordered" evidence="1">
    <location>
        <begin position="202"/>
        <end position="226"/>
    </location>
</feature>
<evidence type="ECO:0000256" key="1">
    <source>
        <dbReference type="SAM" id="MobiDB-lite"/>
    </source>
</evidence>
<accession>A0ABQ5FGV7</accession>
<feature type="compositionally biased region" description="Polar residues" evidence="1">
    <location>
        <begin position="451"/>
        <end position="460"/>
    </location>
</feature>
<evidence type="ECO:0000259" key="3">
    <source>
        <dbReference type="Pfam" id="PF22936"/>
    </source>
</evidence>
<feature type="region of interest" description="Disordered" evidence="1">
    <location>
        <begin position="451"/>
        <end position="517"/>
    </location>
</feature>
<protein>
    <submittedName>
        <fullName evidence="4">Retrovirus-related pol polyprotein from transposon TNT 1-94</fullName>
    </submittedName>
</protein>
<sequence>MRIPAWMITDEMKLTEHYKMYAEVFGLDVPLTQSQPTESTKGTHRTPSAPRSSNPATETAESSVPKRSTVILSLAEHKSREEQEARENVALVYEHLAAEEIEKLVEDPENVDDSSPPRHDDISIPGTRLEPRSDKESPEVEIVQEKEEETTKDTEVEPDKDTPMVDVTNIVTPVNVDDEEDEITDEVFELRRRVKGKNVEETRISPIPSPTRSPRNLSTLVSSDTEKLQELTVTHPTPSSGSSAPKLTKTNRLLSLIKAKPNRFKRYKSFFHELQGRYGYLFAHLKKRFMPRTSSDQLADNLHDVMMETLPSLVKEKVTEQVKKEVPAQVRDQVPVYLAEGLILERKTTKEETERLISKAILQERGRMQAHISSQIQNAIDNAIPSLVDASVRSYMSGHILHVHPAQVQSSSVPEQQHQLYLAMKADPLLQQQDIAIWLALQMKFEKTQVPQTACRSSAVRTRDQDDPHDDAHPEGENSAKRQKTSEYEAYVSGESSSGQVNVEEPGPSTSGNQEQDDEFDFWTDSYASDDDEIPTKQVTQDIMEEISLTIDEAKLKKMADEMLRQRCTSGDEHQYHIDQMKNFLQSDIVWESRKEILVSPHPRKITPLVQSCQRDPEAPALSLINQDLLYLKKGNSGPEKISSCSSSTSSIILYYRTITSIVPCYEGWSSVTTTRHSNLVGSPDELVEIILFIVDSGCSKHMTGNLKLLTNFVEKFLGTVKFGNDQIAPILGYGDLVQGTITIKWVYYVKGLNHNLFSVGQICDADLDVAFRKSTCYIRDLKRNDLLTGSRGTDLYSIYLCKDSTIPTNLLMAKAHRLKHVNRLTETRDTSSHHVDSSNMHTFYQHHPSAQRWTKDHPLEQVIGNPSQSVRTRRQLETDGKMCMFALTMSRTEPKNIKEAMADSAWIESMQEELHQFDRLDENTVIRNKSRLVAKGYAQKEGIDFEESFAPVARLEVVRLFIAYTAHKSFTVYQMDVKTAFLYGPLKEEVYVNQLDGFVDPYHPDKVYRLKKALYGLNELPRAWYDELLKLPDIRKDFSKGGDKLVSWSSKKQDCTSMSSAEAEYVSLSACCAQVLWLRTQLTIGLSVRRLGMRCLTPDELEVLAIESA</sequence>
<proteinExistence type="predicted"/>
<dbReference type="EMBL" id="BQNB010017382">
    <property type="protein sequence ID" value="GJT62507.1"/>
    <property type="molecule type" value="Genomic_DNA"/>
</dbReference>
<dbReference type="Pfam" id="PF22936">
    <property type="entry name" value="Pol_BBD"/>
    <property type="match status" value="1"/>
</dbReference>
<dbReference type="Proteomes" id="UP001151760">
    <property type="component" value="Unassembled WGS sequence"/>
</dbReference>
<dbReference type="InterPro" id="IPR054722">
    <property type="entry name" value="PolX-like_BBD"/>
</dbReference>
<dbReference type="Pfam" id="PF07727">
    <property type="entry name" value="RVT_2"/>
    <property type="match status" value="1"/>
</dbReference>
<feature type="region of interest" description="Disordered" evidence="1">
    <location>
        <begin position="32"/>
        <end position="68"/>
    </location>
</feature>
<name>A0ABQ5FGV7_9ASTR</name>
<reference evidence="4" key="2">
    <citation type="submission" date="2022-01" db="EMBL/GenBank/DDBJ databases">
        <authorList>
            <person name="Yamashiro T."/>
            <person name="Shiraishi A."/>
            <person name="Satake H."/>
            <person name="Nakayama K."/>
        </authorList>
    </citation>
    <scope>NUCLEOTIDE SEQUENCE</scope>
</reference>
<feature type="compositionally biased region" description="Basic and acidic residues" evidence="1">
    <location>
        <begin position="129"/>
        <end position="162"/>
    </location>
</feature>
<evidence type="ECO:0000313" key="5">
    <source>
        <dbReference type="Proteomes" id="UP001151760"/>
    </source>
</evidence>
<evidence type="ECO:0000259" key="2">
    <source>
        <dbReference type="Pfam" id="PF07727"/>
    </source>
</evidence>
<feature type="domain" description="Retrovirus-related Pol polyprotein from transposon TNT 1-94-like beta-barrel" evidence="3">
    <location>
        <begin position="693"/>
        <end position="765"/>
    </location>
</feature>
<feature type="compositionally biased region" description="Basic and acidic residues" evidence="1">
    <location>
        <begin position="461"/>
        <end position="487"/>
    </location>
</feature>
<feature type="region of interest" description="Disordered" evidence="1">
    <location>
        <begin position="105"/>
        <end position="162"/>
    </location>
</feature>
<comment type="caution">
    <text evidence="4">The sequence shown here is derived from an EMBL/GenBank/DDBJ whole genome shotgun (WGS) entry which is preliminary data.</text>
</comment>